<protein>
    <submittedName>
        <fullName evidence="1">Uncharacterized protein</fullName>
    </submittedName>
</protein>
<gene>
    <name evidence="1" type="ORF">BDA96_08G141500</name>
</gene>
<evidence type="ECO:0000313" key="1">
    <source>
        <dbReference type="EMBL" id="KAG0521208.1"/>
    </source>
</evidence>
<accession>A0A921QFX2</accession>
<reference evidence="1" key="1">
    <citation type="journal article" date="2019" name="BMC Genomics">
        <title>A new reference genome for Sorghum bicolor reveals high levels of sequence similarity between sweet and grain genotypes: implications for the genetics of sugar metabolism.</title>
        <authorList>
            <person name="Cooper E.A."/>
            <person name="Brenton Z.W."/>
            <person name="Flinn B.S."/>
            <person name="Jenkins J."/>
            <person name="Shu S."/>
            <person name="Flowers D."/>
            <person name="Luo F."/>
            <person name="Wang Y."/>
            <person name="Xia P."/>
            <person name="Barry K."/>
            <person name="Daum C."/>
            <person name="Lipzen A."/>
            <person name="Yoshinaga Y."/>
            <person name="Schmutz J."/>
            <person name="Saski C."/>
            <person name="Vermerris W."/>
            <person name="Kresovich S."/>
        </authorList>
    </citation>
    <scope>NUCLEOTIDE SEQUENCE</scope>
</reference>
<name>A0A921QFX2_SORBI</name>
<dbReference type="Proteomes" id="UP000807115">
    <property type="component" value="Chromosome 8"/>
</dbReference>
<comment type="caution">
    <text evidence="1">The sequence shown here is derived from an EMBL/GenBank/DDBJ whole genome shotgun (WGS) entry which is preliminary data.</text>
</comment>
<proteinExistence type="predicted"/>
<organism evidence="1 2">
    <name type="scientific">Sorghum bicolor</name>
    <name type="common">Sorghum</name>
    <name type="synonym">Sorghum vulgare</name>
    <dbReference type="NCBI Taxonomy" id="4558"/>
    <lineage>
        <taxon>Eukaryota</taxon>
        <taxon>Viridiplantae</taxon>
        <taxon>Streptophyta</taxon>
        <taxon>Embryophyta</taxon>
        <taxon>Tracheophyta</taxon>
        <taxon>Spermatophyta</taxon>
        <taxon>Magnoliopsida</taxon>
        <taxon>Liliopsida</taxon>
        <taxon>Poales</taxon>
        <taxon>Poaceae</taxon>
        <taxon>PACMAD clade</taxon>
        <taxon>Panicoideae</taxon>
        <taxon>Andropogonodae</taxon>
        <taxon>Andropogoneae</taxon>
        <taxon>Sorghinae</taxon>
        <taxon>Sorghum</taxon>
    </lineage>
</organism>
<dbReference type="AlphaFoldDB" id="A0A921QFX2"/>
<evidence type="ECO:0000313" key="2">
    <source>
        <dbReference type="Proteomes" id="UP000807115"/>
    </source>
</evidence>
<reference evidence="1" key="2">
    <citation type="submission" date="2020-10" db="EMBL/GenBank/DDBJ databases">
        <authorList>
            <person name="Cooper E.A."/>
            <person name="Brenton Z.W."/>
            <person name="Flinn B.S."/>
            <person name="Jenkins J."/>
            <person name="Shu S."/>
            <person name="Flowers D."/>
            <person name="Luo F."/>
            <person name="Wang Y."/>
            <person name="Xia P."/>
            <person name="Barry K."/>
            <person name="Daum C."/>
            <person name="Lipzen A."/>
            <person name="Yoshinaga Y."/>
            <person name="Schmutz J."/>
            <person name="Saski C."/>
            <person name="Vermerris W."/>
            <person name="Kresovich S."/>
        </authorList>
    </citation>
    <scope>NUCLEOTIDE SEQUENCE</scope>
</reference>
<dbReference type="EMBL" id="CM027687">
    <property type="protein sequence ID" value="KAG0521208.1"/>
    <property type="molecule type" value="Genomic_DNA"/>
</dbReference>
<sequence>MSHQCSEGWSLPMEVLGVASILMCCTDSCTTFDRDGGSRELQAPPPPMCCEHAGHSISNVLHLPRSQLKGSKQIKPLCYRIWHCVPNRMEASMTKSDLMLLGELRWRHPCPSAI</sequence>